<proteinExistence type="predicted"/>
<sequence length="320" mass="35209">MDNLSVTNRFFYVAPTEDKKNNLTAPANGNIKVETNNNSYNYSITTYSPQNDTYPNYGIIFLGGAWHNVRNYNDYFTSIAEDGAKVVAIPYPGHEGAPKISKKAFKDISLYDYATATAENIAEIIRSDPTRKWVIVAHSMGSLVAKEALADLHKNNTDLFDTNIAGVLLQQPAGPKFRAGAIMAGFFVSQIPKLPSKEVKATDRQISNMFFNGGLPPVGFNLQSEPLNVVIGCIGAVLKYKRSEGFFGKLVYVFEADQDNVVSAGTGGDIISFCDKKQQPCFLKTVEGGHEYAVTKPKEAATFTVGFLDFLIEQKRTKQK</sequence>
<dbReference type="STRING" id="1802579.A2310_06940"/>
<comment type="caution">
    <text evidence="2">The sequence shown here is derived from an EMBL/GenBank/DDBJ whole genome shotgun (WGS) entry which is preliminary data.</text>
</comment>
<dbReference type="InterPro" id="IPR029058">
    <property type="entry name" value="AB_hydrolase_fold"/>
</dbReference>
<accession>A0A1F4SNJ8</accession>
<protein>
    <recommendedName>
        <fullName evidence="1">AB hydrolase-1 domain-containing protein</fullName>
    </recommendedName>
</protein>
<reference evidence="2 3" key="1">
    <citation type="journal article" date="2016" name="Nat. Commun.">
        <title>Thousands of microbial genomes shed light on interconnected biogeochemical processes in an aquifer system.</title>
        <authorList>
            <person name="Anantharaman K."/>
            <person name="Brown C.T."/>
            <person name="Hug L.A."/>
            <person name="Sharon I."/>
            <person name="Castelle C.J."/>
            <person name="Probst A.J."/>
            <person name="Thomas B.C."/>
            <person name="Singh A."/>
            <person name="Wilkins M.J."/>
            <person name="Karaoz U."/>
            <person name="Brodie E.L."/>
            <person name="Williams K.H."/>
            <person name="Hubbard S.S."/>
            <person name="Banfield J.F."/>
        </authorList>
    </citation>
    <scope>NUCLEOTIDE SEQUENCE [LARGE SCALE GENOMIC DNA]</scope>
</reference>
<dbReference type="Pfam" id="PF12697">
    <property type="entry name" value="Abhydrolase_6"/>
    <property type="match status" value="1"/>
</dbReference>
<gene>
    <name evidence="2" type="ORF">A2310_06940</name>
</gene>
<evidence type="ECO:0000313" key="2">
    <source>
        <dbReference type="EMBL" id="OGC22018.1"/>
    </source>
</evidence>
<dbReference type="Proteomes" id="UP000178417">
    <property type="component" value="Unassembled WGS sequence"/>
</dbReference>
<dbReference type="AlphaFoldDB" id="A0A1F4SNJ8"/>
<dbReference type="EMBL" id="MEUB01000033">
    <property type="protein sequence ID" value="OGC22018.1"/>
    <property type="molecule type" value="Genomic_DNA"/>
</dbReference>
<feature type="domain" description="AB hydrolase-1" evidence="1">
    <location>
        <begin position="59"/>
        <end position="185"/>
    </location>
</feature>
<dbReference type="Gene3D" id="3.40.50.1820">
    <property type="entry name" value="alpha/beta hydrolase"/>
    <property type="match status" value="1"/>
</dbReference>
<evidence type="ECO:0000313" key="3">
    <source>
        <dbReference type="Proteomes" id="UP000178417"/>
    </source>
</evidence>
<evidence type="ECO:0000259" key="1">
    <source>
        <dbReference type="Pfam" id="PF12697"/>
    </source>
</evidence>
<name>A0A1F4SNJ8_UNCSA</name>
<organism evidence="2 3">
    <name type="scientific">candidate division WOR-1 bacterium RIFOXYB2_FULL_37_13</name>
    <dbReference type="NCBI Taxonomy" id="1802579"/>
    <lineage>
        <taxon>Bacteria</taxon>
        <taxon>Bacillati</taxon>
        <taxon>Saganbacteria</taxon>
    </lineage>
</organism>
<dbReference type="InterPro" id="IPR000073">
    <property type="entry name" value="AB_hydrolase_1"/>
</dbReference>
<dbReference type="SUPFAM" id="SSF53474">
    <property type="entry name" value="alpha/beta-Hydrolases"/>
    <property type="match status" value="1"/>
</dbReference>